<dbReference type="GO" id="GO:1903898">
    <property type="term" value="P:negative regulation of PERK-mediated unfolded protein response"/>
    <property type="evidence" value="ECO:0007669"/>
    <property type="project" value="Ensembl"/>
</dbReference>
<dbReference type="Gene3D" id="1.10.510.10">
    <property type="entry name" value="Transferase(Phosphotransferase) domain 1"/>
    <property type="match status" value="1"/>
</dbReference>
<dbReference type="OMA" id="DRCECLG"/>
<dbReference type="GO" id="GO:0097473">
    <property type="term" value="P:retinal rod cell apoptotic process"/>
    <property type="evidence" value="ECO:0007669"/>
    <property type="project" value="Ensembl"/>
</dbReference>
<dbReference type="InterPro" id="IPR011009">
    <property type="entry name" value="Kinase-like_dom_sf"/>
</dbReference>
<dbReference type="GO" id="GO:0032587">
    <property type="term" value="C:ruffle membrane"/>
    <property type="evidence" value="ECO:0007669"/>
    <property type="project" value="Ensembl"/>
</dbReference>
<dbReference type="Pfam" id="PF00069">
    <property type="entry name" value="Pkinase"/>
    <property type="match status" value="1"/>
</dbReference>
<evidence type="ECO:0000256" key="6">
    <source>
        <dbReference type="ARBA" id="ARBA00022741"/>
    </source>
</evidence>
<dbReference type="FunFam" id="3.30.200.20:FF:000838">
    <property type="entry name" value="Non-specific serine/threonine protein kinase"/>
    <property type="match status" value="1"/>
</dbReference>
<dbReference type="PROSITE" id="PS00107">
    <property type="entry name" value="PROTEIN_KINASE_ATP"/>
    <property type="match status" value="1"/>
</dbReference>
<dbReference type="Gene3D" id="3.30.200.20">
    <property type="entry name" value="Phosphorylase Kinase, domain 1"/>
    <property type="match status" value="1"/>
</dbReference>
<dbReference type="OrthoDB" id="63267at2759"/>
<dbReference type="GO" id="GO:0046326">
    <property type="term" value="P:positive regulation of D-glucose import"/>
    <property type="evidence" value="ECO:0007669"/>
    <property type="project" value="Ensembl"/>
</dbReference>
<dbReference type="GO" id="GO:0005524">
    <property type="term" value="F:ATP binding"/>
    <property type="evidence" value="ECO:0007669"/>
    <property type="project" value="UniProtKB-UniRule"/>
</dbReference>
<evidence type="ECO:0000256" key="4">
    <source>
        <dbReference type="ARBA" id="ARBA00022553"/>
    </source>
</evidence>
<dbReference type="GO" id="GO:1903676">
    <property type="term" value="P:positive regulation of cap-dependent translational initiation"/>
    <property type="evidence" value="ECO:0007669"/>
    <property type="project" value="Ensembl"/>
</dbReference>
<dbReference type="InterPro" id="IPR000719">
    <property type="entry name" value="Prot_kinase_dom"/>
</dbReference>
<dbReference type="GO" id="GO:0032000">
    <property type="term" value="P:positive regulation of fatty acid beta-oxidation"/>
    <property type="evidence" value="ECO:0007669"/>
    <property type="project" value="Ensembl"/>
</dbReference>
<evidence type="ECO:0000259" key="12">
    <source>
        <dbReference type="PROSITE" id="PS50003"/>
    </source>
</evidence>
<feature type="domain" description="Protein kinase" evidence="13">
    <location>
        <begin position="256"/>
        <end position="513"/>
    </location>
</feature>
<evidence type="ECO:0000259" key="14">
    <source>
        <dbReference type="PROSITE" id="PS51285"/>
    </source>
</evidence>
<keyword evidence="9" id="KW-0325">Glycoprotein</keyword>
<dbReference type="GO" id="GO:0005654">
    <property type="term" value="C:nucleoplasm"/>
    <property type="evidence" value="ECO:0007669"/>
    <property type="project" value="Ensembl"/>
</dbReference>
<evidence type="ECO:0000256" key="8">
    <source>
        <dbReference type="ARBA" id="ARBA00022840"/>
    </source>
</evidence>
<keyword evidence="3" id="KW-0723">Serine/threonine-protein kinase</keyword>
<dbReference type="SUPFAM" id="SSF50729">
    <property type="entry name" value="PH domain-like"/>
    <property type="match status" value="1"/>
</dbReference>
<dbReference type="GO" id="GO:0008286">
    <property type="term" value="P:insulin receptor signaling pathway"/>
    <property type="evidence" value="ECO:0007669"/>
    <property type="project" value="Ensembl"/>
</dbReference>
<dbReference type="PROSITE" id="PS50011">
    <property type="entry name" value="PROTEIN_KINASE_DOM"/>
    <property type="match status" value="1"/>
</dbReference>
<dbReference type="Pfam" id="PF00433">
    <property type="entry name" value="Pkinase_C"/>
    <property type="match status" value="1"/>
</dbReference>
<dbReference type="GO" id="GO:0005938">
    <property type="term" value="C:cell cortex"/>
    <property type="evidence" value="ECO:0007669"/>
    <property type="project" value="Ensembl"/>
</dbReference>
<feature type="region of interest" description="Disordered" evidence="11">
    <location>
        <begin position="142"/>
        <end position="161"/>
    </location>
</feature>
<dbReference type="GO" id="GO:0045725">
    <property type="term" value="P:positive regulation of glycogen biosynthetic process"/>
    <property type="evidence" value="ECO:0007669"/>
    <property type="project" value="Ensembl"/>
</dbReference>
<dbReference type="AlphaFoldDB" id="A0A8C6YJK8"/>
<evidence type="ECO:0000256" key="5">
    <source>
        <dbReference type="ARBA" id="ARBA00022679"/>
    </source>
</evidence>
<accession>A0A8C6YJK8</accession>
<dbReference type="CDD" id="cd05595">
    <property type="entry name" value="STKc_PKB_beta"/>
    <property type="match status" value="1"/>
</dbReference>
<dbReference type="GO" id="GO:0072659">
    <property type="term" value="P:protein localization to plasma membrane"/>
    <property type="evidence" value="ECO:0007669"/>
    <property type="project" value="Ensembl"/>
</dbReference>
<evidence type="ECO:0000313" key="16">
    <source>
        <dbReference type="Proteomes" id="UP000694559"/>
    </source>
</evidence>
<keyword evidence="5" id="KW-0808">Transferase</keyword>
<evidence type="ECO:0000256" key="11">
    <source>
        <dbReference type="SAM" id="MobiDB-lite"/>
    </source>
</evidence>
<dbReference type="GO" id="GO:0050821">
    <property type="term" value="P:protein stabilization"/>
    <property type="evidence" value="ECO:0007669"/>
    <property type="project" value="Ensembl"/>
</dbReference>
<dbReference type="GO" id="GO:0004674">
    <property type="term" value="F:protein serine/threonine kinase activity"/>
    <property type="evidence" value="ECO:0007669"/>
    <property type="project" value="UniProtKB-KW"/>
</dbReference>
<dbReference type="GO" id="GO:0032287">
    <property type="term" value="P:peripheral nervous system myelin maintenance"/>
    <property type="evidence" value="ECO:0007669"/>
    <property type="project" value="Ensembl"/>
</dbReference>
<proteinExistence type="inferred from homology"/>
<dbReference type="InterPro" id="IPR011993">
    <property type="entry name" value="PH-like_dom_sf"/>
</dbReference>
<reference evidence="15" key="2">
    <citation type="submission" date="2025-09" db="UniProtKB">
        <authorList>
            <consortium name="Ensembl"/>
        </authorList>
    </citation>
    <scope>IDENTIFICATION</scope>
</reference>
<keyword evidence="7" id="KW-0418">Kinase</keyword>
<comment type="similarity">
    <text evidence="1">Belongs to the protein kinase superfamily. AGC Ser/Thr protein kinase family. RAC subfamily.</text>
</comment>
<sequence>MPACPVRSLLAVWARRVPLGNPRTLSRGIHQNLEAPILPPQKRRLFHRLQGEAGSCRSQCTPIEQLLCGRCVAQVSLEKVGGCPPASQGPWQRLFPRLAKGLGCMSNGFPWHCPPPLCLSGLGQPPWLSLCGSWPGGLGQTGGPLKGQGPRLPPGDLSSSSECQLMKAERPRPNTFIIRCLQWTTVIERTFHVDSPEEREEWIQAIQMVANSLKTQAAEEEDRMDYKCGSPSDSLGAEEMEVAVTKARTKATMSDFDYLKLLGKGTFGKVILVREKATGRYYAMKILRKKVIIAKDEVAHTVTESRVLQNTRHPFLTALKYAFQTNDRLCFVMEYANGGELFFHLSRERVFTEERARFYGAEIVSALEYLHSRDVVYRDIKLENLMLDKDGHIKITDFGLCKEGVSDGATMKTFCGTPEYLAPEVLEDNDYGRAVDWWGLGVVMYEMMCGRLPFYSQDHERLFELILLEEIRFPRTLSPEAKALLAGLLKKDPKQRLGGGPNDAKEVMEHRFFAAVNWQDVVQKKLTPPFKPQVTSEIDTRYFDDEFTAQSITITPPDRYDCVDPLDADQRTHFPQFSYSASIRE</sequence>
<dbReference type="GeneTree" id="ENSGT00940000157189"/>
<dbReference type="Gene3D" id="2.30.29.30">
    <property type="entry name" value="Pleckstrin-homology domain (PH domain)/Phosphotyrosine-binding domain (PTB)"/>
    <property type="match status" value="1"/>
</dbReference>
<dbReference type="InterPro" id="IPR034677">
    <property type="entry name" value="Akt2"/>
</dbReference>
<dbReference type="SMART" id="SM00133">
    <property type="entry name" value="S_TK_X"/>
    <property type="match status" value="1"/>
</dbReference>
<dbReference type="Proteomes" id="UP000694559">
    <property type="component" value="Unplaced"/>
</dbReference>
<dbReference type="GO" id="GO:0010748">
    <property type="term" value="P:negative regulation of long-chain fatty acid import across plasma membrane"/>
    <property type="evidence" value="ECO:0007669"/>
    <property type="project" value="Ensembl"/>
</dbReference>
<gene>
    <name evidence="15" type="primary">AKT2</name>
</gene>
<dbReference type="SMART" id="SM00220">
    <property type="entry name" value="S_TKc"/>
    <property type="match status" value="1"/>
</dbReference>
<dbReference type="SUPFAM" id="SSF56112">
    <property type="entry name" value="Protein kinase-like (PK-like)"/>
    <property type="match status" value="1"/>
</dbReference>
<dbReference type="FunFam" id="2.30.29.30:FF:000395">
    <property type="entry name" value="Non-specific serine/threonine protein kinase"/>
    <property type="match status" value="1"/>
</dbReference>
<dbReference type="InterPro" id="IPR000961">
    <property type="entry name" value="AGC-kinase_C"/>
</dbReference>
<dbReference type="Pfam" id="PF00169">
    <property type="entry name" value="PH"/>
    <property type="match status" value="1"/>
</dbReference>
<keyword evidence="4" id="KW-0597">Phosphoprotein</keyword>
<protein>
    <recommendedName>
        <fullName evidence="2">non-specific serine/threonine protein kinase</fullName>
        <ecNumber evidence="2">2.7.11.1</ecNumber>
    </recommendedName>
</protein>
<dbReference type="PROSITE" id="PS00108">
    <property type="entry name" value="PROTEIN_KINASE_ST"/>
    <property type="match status" value="1"/>
</dbReference>
<evidence type="ECO:0000256" key="9">
    <source>
        <dbReference type="ARBA" id="ARBA00023180"/>
    </source>
</evidence>
<dbReference type="GO" id="GO:0030335">
    <property type="term" value="P:positive regulation of cell migration"/>
    <property type="evidence" value="ECO:0007669"/>
    <property type="project" value="Ensembl"/>
</dbReference>
<dbReference type="GO" id="GO:0071486">
    <property type="term" value="P:cellular response to high light intensity"/>
    <property type="evidence" value="ECO:0007669"/>
    <property type="project" value="Ensembl"/>
</dbReference>
<evidence type="ECO:0000256" key="7">
    <source>
        <dbReference type="ARBA" id="ARBA00022777"/>
    </source>
</evidence>
<keyword evidence="8 10" id="KW-0067">ATP-binding</keyword>
<dbReference type="PANTHER" id="PTHR24351">
    <property type="entry name" value="RIBOSOMAL PROTEIN S6 KINASE"/>
    <property type="match status" value="1"/>
</dbReference>
<dbReference type="InterPro" id="IPR017441">
    <property type="entry name" value="Protein_kinase_ATP_BS"/>
</dbReference>
<dbReference type="EC" id="2.7.11.1" evidence="2"/>
<feature type="binding site" evidence="10">
    <location>
        <position position="295"/>
    </location>
    <ligand>
        <name>ATP</name>
        <dbReference type="ChEBI" id="CHEBI:30616"/>
    </ligand>
</feature>
<dbReference type="InterPro" id="IPR008271">
    <property type="entry name" value="Ser/Thr_kinase_AS"/>
</dbReference>
<keyword evidence="6 10" id="KW-0547">Nucleotide-binding</keyword>
<evidence type="ECO:0000256" key="3">
    <source>
        <dbReference type="ARBA" id="ARBA00022527"/>
    </source>
</evidence>
<dbReference type="FunFam" id="1.10.510.10:FF:000033">
    <property type="entry name" value="Non-specific serine/threonine protein kinase"/>
    <property type="match status" value="1"/>
</dbReference>
<dbReference type="PROSITE" id="PS50003">
    <property type="entry name" value="PH_DOMAIN"/>
    <property type="match status" value="1"/>
</dbReference>
<dbReference type="InterPro" id="IPR001849">
    <property type="entry name" value="PH_domain"/>
</dbReference>
<evidence type="ECO:0000256" key="2">
    <source>
        <dbReference type="ARBA" id="ARBA00012513"/>
    </source>
</evidence>
<feature type="domain" description="PH" evidence="12">
    <location>
        <begin position="191"/>
        <end position="211"/>
    </location>
</feature>
<name>A0A8C6YJK8_NAJNA</name>
<feature type="domain" description="AGC-kinase C-terminal" evidence="14">
    <location>
        <begin position="514"/>
        <end position="585"/>
    </location>
</feature>
<reference evidence="15" key="1">
    <citation type="submission" date="2025-08" db="UniProtKB">
        <authorList>
            <consortium name="Ensembl"/>
        </authorList>
    </citation>
    <scope>IDENTIFICATION</scope>
</reference>
<evidence type="ECO:0000259" key="13">
    <source>
        <dbReference type="PROSITE" id="PS50011"/>
    </source>
</evidence>
<evidence type="ECO:0000256" key="1">
    <source>
        <dbReference type="ARBA" id="ARBA00006935"/>
    </source>
</evidence>
<dbReference type="InterPro" id="IPR017892">
    <property type="entry name" value="Pkinase_C"/>
</dbReference>
<organism evidence="15 16">
    <name type="scientific">Naja naja</name>
    <name type="common">Indian cobra</name>
    <dbReference type="NCBI Taxonomy" id="35670"/>
    <lineage>
        <taxon>Eukaryota</taxon>
        <taxon>Metazoa</taxon>
        <taxon>Chordata</taxon>
        <taxon>Craniata</taxon>
        <taxon>Vertebrata</taxon>
        <taxon>Euteleostomi</taxon>
        <taxon>Lepidosauria</taxon>
        <taxon>Squamata</taxon>
        <taxon>Bifurcata</taxon>
        <taxon>Unidentata</taxon>
        <taxon>Episquamata</taxon>
        <taxon>Toxicofera</taxon>
        <taxon>Serpentes</taxon>
        <taxon>Colubroidea</taxon>
        <taxon>Elapidae</taxon>
        <taxon>Elapinae</taxon>
        <taxon>Naja</taxon>
    </lineage>
</organism>
<dbReference type="PROSITE" id="PS51285">
    <property type="entry name" value="AGC_KINASE_CTER"/>
    <property type="match status" value="1"/>
</dbReference>
<dbReference type="GO" id="GO:0005829">
    <property type="term" value="C:cytosol"/>
    <property type="evidence" value="ECO:0007669"/>
    <property type="project" value="Ensembl"/>
</dbReference>
<dbReference type="Ensembl" id="ENSNNAT00000030016.1">
    <property type="protein sequence ID" value="ENSNNAP00000028641.1"/>
    <property type="gene ID" value="ENSNNAG00000018401.1"/>
</dbReference>
<evidence type="ECO:0000256" key="10">
    <source>
        <dbReference type="PROSITE-ProRule" id="PRU10141"/>
    </source>
</evidence>
<dbReference type="GO" id="GO:0006006">
    <property type="term" value="P:glucose metabolic process"/>
    <property type="evidence" value="ECO:0007669"/>
    <property type="project" value="Ensembl"/>
</dbReference>
<evidence type="ECO:0000313" key="15">
    <source>
        <dbReference type="Ensembl" id="ENSNNAP00000028641.1"/>
    </source>
</evidence>
<keyword evidence="16" id="KW-1185">Reference proteome</keyword>
<dbReference type="GO" id="GO:0090314">
    <property type="term" value="P:positive regulation of protein targeting to membrane"/>
    <property type="evidence" value="ECO:0007669"/>
    <property type="project" value="Ensembl"/>
</dbReference>